<evidence type="ECO:0000256" key="1">
    <source>
        <dbReference type="SAM" id="SignalP"/>
    </source>
</evidence>
<keyword evidence="3" id="KW-1185">Reference proteome</keyword>
<feature type="chain" id="PRO_5034424907" evidence="1">
    <location>
        <begin position="36"/>
        <end position="91"/>
    </location>
</feature>
<protein>
    <submittedName>
        <fullName evidence="2">Uncharacterized protein</fullName>
    </submittedName>
</protein>
<dbReference type="EMBL" id="JAFJYH010000665">
    <property type="protein sequence ID" value="KAG4410566.1"/>
    <property type="molecule type" value="Genomic_DNA"/>
</dbReference>
<feature type="signal peptide" evidence="1">
    <location>
        <begin position="1"/>
        <end position="35"/>
    </location>
</feature>
<evidence type="ECO:0000313" key="2">
    <source>
        <dbReference type="EMBL" id="KAG4410566.1"/>
    </source>
</evidence>
<reference evidence="2" key="1">
    <citation type="submission" date="2021-02" db="EMBL/GenBank/DDBJ databases">
        <title>Genome sequence Cadophora malorum strain M34.</title>
        <authorList>
            <person name="Stefanovic E."/>
            <person name="Vu D."/>
            <person name="Scully C."/>
            <person name="Dijksterhuis J."/>
            <person name="Roader J."/>
            <person name="Houbraken J."/>
        </authorList>
    </citation>
    <scope>NUCLEOTIDE SEQUENCE</scope>
    <source>
        <strain evidence="2">M34</strain>
    </source>
</reference>
<comment type="caution">
    <text evidence="2">The sequence shown here is derived from an EMBL/GenBank/DDBJ whole genome shotgun (WGS) entry which is preliminary data.</text>
</comment>
<organism evidence="2 3">
    <name type="scientific">Cadophora malorum</name>
    <dbReference type="NCBI Taxonomy" id="108018"/>
    <lineage>
        <taxon>Eukaryota</taxon>
        <taxon>Fungi</taxon>
        <taxon>Dikarya</taxon>
        <taxon>Ascomycota</taxon>
        <taxon>Pezizomycotina</taxon>
        <taxon>Leotiomycetes</taxon>
        <taxon>Helotiales</taxon>
        <taxon>Ploettnerulaceae</taxon>
        <taxon>Cadophora</taxon>
    </lineage>
</organism>
<proteinExistence type="predicted"/>
<dbReference type="Proteomes" id="UP000664132">
    <property type="component" value="Unassembled WGS sequence"/>
</dbReference>
<keyword evidence="1" id="KW-0732">Signal</keyword>
<evidence type="ECO:0000313" key="3">
    <source>
        <dbReference type="Proteomes" id="UP000664132"/>
    </source>
</evidence>
<gene>
    <name evidence="2" type="ORF">IFR04_016297</name>
</gene>
<accession>A0A8H7T038</accession>
<sequence length="91" mass="10006">MLLDTVVTPDQAYPSAKLLGLKLLGLLFLAERVGAVKLVGNMSGGEMDMEDFVKEVGAKLNSDPKSLYLVPREKIMERLKCSHDLEAQNQS</sequence>
<dbReference type="AlphaFoldDB" id="A0A8H7T038"/>
<name>A0A8H7T038_9HELO</name>